<dbReference type="GO" id="GO:0022857">
    <property type="term" value="F:transmembrane transporter activity"/>
    <property type="evidence" value="ECO:0007669"/>
    <property type="project" value="InterPro"/>
</dbReference>
<feature type="transmembrane region" description="Helical" evidence="1">
    <location>
        <begin position="111"/>
        <end position="131"/>
    </location>
</feature>
<dbReference type="InterPro" id="IPR011701">
    <property type="entry name" value="MFS"/>
</dbReference>
<keyword evidence="1" id="KW-0472">Membrane</keyword>
<dbReference type="EMBL" id="LS974202">
    <property type="protein sequence ID" value="SSC13360.1"/>
    <property type="molecule type" value="Genomic_DNA"/>
</dbReference>
<reference evidence="2 3" key="1">
    <citation type="submission" date="2017-01" db="EMBL/GenBank/DDBJ databases">
        <authorList>
            <person name="Erauso G."/>
        </authorList>
    </citation>
    <scope>NUCLEOTIDE SEQUENCE [LARGE SCALE GENOMIC DNA]</scope>
    <source>
        <strain evidence="2">MESINF1</strain>
    </source>
</reference>
<feature type="transmembrane region" description="Helical" evidence="1">
    <location>
        <begin position="84"/>
        <end position="105"/>
    </location>
</feature>
<feature type="transmembrane region" description="Helical" evidence="1">
    <location>
        <begin position="321"/>
        <end position="341"/>
    </location>
</feature>
<keyword evidence="1" id="KW-0812">Transmembrane</keyword>
<accession>A0A7Z7LFX8</accession>
<dbReference type="CDD" id="cd06174">
    <property type="entry name" value="MFS"/>
    <property type="match status" value="1"/>
</dbReference>
<protein>
    <submittedName>
        <fullName evidence="2">Nitrate/nitrite transporter</fullName>
    </submittedName>
</protein>
<feature type="transmembrane region" description="Helical" evidence="1">
    <location>
        <begin position="289"/>
        <end position="315"/>
    </location>
</feature>
<dbReference type="PANTHER" id="PTHR23526">
    <property type="entry name" value="INTEGRAL MEMBRANE TRANSPORT PROTEIN-RELATED"/>
    <property type="match status" value="1"/>
</dbReference>
<feature type="transmembrane region" description="Helical" evidence="1">
    <location>
        <begin position="256"/>
        <end position="277"/>
    </location>
</feature>
<dbReference type="PANTHER" id="PTHR23526:SF2">
    <property type="entry name" value="MAJOR FACILITATOR SUPERFAMILY (MFS) PROFILE DOMAIN-CONTAINING PROTEIN"/>
    <property type="match status" value="1"/>
</dbReference>
<feature type="transmembrane region" description="Helical" evidence="1">
    <location>
        <begin position="178"/>
        <end position="201"/>
    </location>
</feature>
<name>A0A7Z7LFX8_9BACT</name>
<feature type="transmembrane region" description="Helical" evidence="1">
    <location>
        <begin position="226"/>
        <end position="244"/>
    </location>
</feature>
<dbReference type="InterPro" id="IPR052528">
    <property type="entry name" value="Sugar_transport-like"/>
</dbReference>
<feature type="transmembrane region" description="Helical" evidence="1">
    <location>
        <begin position="51"/>
        <end position="72"/>
    </location>
</feature>
<dbReference type="SUPFAM" id="SSF103473">
    <property type="entry name" value="MFS general substrate transporter"/>
    <property type="match status" value="1"/>
</dbReference>
<feature type="transmembrane region" description="Helical" evidence="1">
    <location>
        <begin position="348"/>
        <end position="375"/>
    </location>
</feature>
<organism evidence="2 3">
    <name type="scientific">Mesotoga infera</name>
    <dbReference type="NCBI Taxonomy" id="1236046"/>
    <lineage>
        <taxon>Bacteria</taxon>
        <taxon>Thermotogati</taxon>
        <taxon>Thermotogota</taxon>
        <taxon>Thermotogae</taxon>
        <taxon>Kosmotogales</taxon>
        <taxon>Kosmotogaceae</taxon>
        <taxon>Mesotoga</taxon>
    </lineage>
</organism>
<feature type="transmembrane region" description="Helical" evidence="1">
    <location>
        <begin position="21"/>
        <end position="39"/>
    </location>
</feature>
<dbReference type="Gene3D" id="1.20.1250.20">
    <property type="entry name" value="MFS general substrate transporter like domains"/>
    <property type="match status" value="2"/>
</dbReference>
<evidence type="ECO:0000313" key="2">
    <source>
        <dbReference type="EMBL" id="SSC13360.1"/>
    </source>
</evidence>
<feature type="transmembrane region" description="Helical" evidence="1">
    <location>
        <begin position="152"/>
        <end position="172"/>
    </location>
</feature>
<sequence>MDSMNELDTEKLHKKTRRLSFMDTFFYNGFFIITQGFILTGLALEYRAEELVISVIGVLPVLSQLVQLLVPFIMNRTGTRKRALLSTALISRITVAFISITLATGMVHQSILLILLSVIAICNSFASNFWVSIMKDIVPANISGRFYSRRNLLSSFTAMSMTFIYSSILDNVPGRKGFIIVSIIATGFAIADFLVLALHYVPPRQEPSYSVGVFIRPLKDLQFKKFISFSFVWNFALAISSPFFSYHQIINLKLDYSFMSIMTIVNSLSLMVFYLLWGKITDEIGGFDVAHFTLGITIFLPITWVFTNLGTIFLIPVNQVVSGFAWSGVNLTLFTTMMTLFPGERAEAYFAVLSFANGLGALSGSLLGGVLATLMKSIKFDIFGFPFYGIQLLFVFSSLFRFLAWTFLKRIRVGKKSSIPRIIYNITAASANRSVARIFEFPSIYAAIKGRVAKKIVRDD</sequence>
<dbReference type="KEGG" id="minf:MESINF_1920"/>
<proteinExistence type="predicted"/>
<dbReference type="RefSeq" id="WP_169699513.1">
    <property type="nucleotide sequence ID" value="NZ_LS974202.1"/>
</dbReference>
<keyword evidence="3" id="KW-1185">Reference proteome</keyword>
<dbReference type="InterPro" id="IPR036259">
    <property type="entry name" value="MFS_trans_sf"/>
</dbReference>
<evidence type="ECO:0000256" key="1">
    <source>
        <dbReference type="SAM" id="Phobius"/>
    </source>
</evidence>
<dbReference type="Proteomes" id="UP000250796">
    <property type="component" value="Chromosome MESINF"/>
</dbReference>
<evidence type="ECO:0000313" key="3">
    <source>
        <dbReference type="Proteomes" id="UP000250796"/>
    </source>
</evidence>
<keyword evidence="1" id="KW-1133">Transmembrane helix</keyword>
<feature type="transmembrane region" description="Helical" evidence="1">
    <location>
        <begin position="387"/>
        <end position="408"/>
    </location>
</feature>
<gene>
    <name evidence="2" type="ORF">MESINF_1920</name>
</gene>
<dbReference type="Pfam" id="PF07690">
    <property type="entry name" value="MFS_1"/>
    <property type="match status" value="1"/>
</dbReference>
<dbReference type="AlphaFoldDB" id="A0A7Z7LFX8"/>